<evidence type="ECO:0000313" key="3">
    <source>
        <dbReference type="Proteomes" id="UP001153636"/>
    </source>
</evidence>
<dbReference type="Gene3D" id="1.10.443.10">
    <property type="entry name" value="Intergrase catalytic core"/>
    <property type="match status" value="1"/>
</dbReference>
<evidence type="ECO:0000313" key="2">
    <source>
        <dbReference type="EMBL" id="CAH1114913.1"/>
    </source>
</evidence>
<dbReference type="EMBL" id="OV651820">
    <property type="protein sequence ID" value="CAH1114913.1"/>
    <property type="molecule type" value="Genomic_DNA"/>
</dbReference>
<dbReference type="AlphaFoldDB" id="A0A9P0D590"/>
<feature type="compositionally biased region" description="Polar residues" evidence="1">
    <location>
        <begin position="425"/>
        <end position="458"/>
    </location>
</feature>
<reference evidence="2" key="1">
    <citation type="submission" date="2022-01" db="EMBL/GenBank/DDBJ databases">
        <authorList>
            <person name="King R."/>
        </authorList>
    </citation>
    <scope>NUCLEOTIDE SEQUENCE</scope>
</reference>
<feature type="region of interest" description="Disordered" evidence="1">
    <location>
        <begin position="425"/>
        <end position="483"/>
    </location>
</feature>
<evidence type="ECO:0000256" key="1">
    <source>
        <dbReference type="SAM" id="MobiDB-lite"/>
    </source>
</evidence>
<dbReference type="OrthoDB" id="6782351at2759"/>
<feature type="compositionally biased region" description="Low complexity" evidence="1">
    <location>
        <begin position="385"/>
        <end position="394"/>
    </location>
</feature>
<dbReference type="InterPro" id="IPR013762">
    <property type="entry name" value="Integrase-like_cat_sf"/>
</dbReference>
<organism evidence="2 3">
    <name type="scientific">Psylliodes chrysocephalus</name>
    <dbReference type="NCBI Taxonomy" id="3402493"/>
    <lineage>
        <taxon>Eukaryota</taxon>
        <taxon>Metazoa</taxon>
        <taxon>Ecdysozoa</taxon>
        <taxon>Arthropoda</taxon>
        <taxon>Hexapoda</taxon>
        <taxon>Insecta</taxon>
        <taxon>Pterygota</taxon>
        <taxon>Neoptera</taxon>
        <taxon>Endopterygota</taxon>
        <taxon>Coleoptera</taxon>
        <taxon>Polyphaga</taxon>
        <taxon>Cucujiformia</taxon>
        <taxon>Chrysomeloidea</taxon>
        <taxon>Chrysomelidae</taxon>
        <taxon>Galerucinae</taxon>
        <taxon>Alticini</taxon>
        <taxon>Psylliodes</taxon>
    </lineage>
</organism>
<proteinExistence type="predicted"/>
<dbReference type="Proteomes" id="UP001153636">
    <property type="component" value="Chromosome 8"/>
</dbReference>
<protein>
    <submittedName>
        <fullName evidence="2">Uncharacterized protein</fullName>
    </submittedName>
</protein>
<gene>
    <name evidence="2" type="ORF">PSYICH_LOCUS14584</name>
</gene>
<dbReference type="PANTHER" id="PTHR33480">
    <property type="entry name" value="SET DOMAIN-CONTAINING PROTEIN-RELATED"/>
    <property type="match status" value="1"/>
</dbReference>
<keyword evidence="3" id="KW-1185">Reference proteome</keyword>
<dbReference type="GO" id="GO:0006310">
    <property type="term" value="P:DNA recombination"/>
    <property type="evidence" value="ECO:0007669"/>
    <property type="project" value="InterPro"/>
</dbReference>
<feature type="compositionally biased region" description="Low complexity" evidence="1">
    <location>
        <begin position="459"/>
        <end position="470"/>
    </location>
</feature>
<feature type="compositionally biased region" description="Basic and acidic residues" evidence="1">
    <location>
        <begin position="472"/>
        <end position="483"/>
    </location>
</feature>
<dbReference type="PANTHER" id="PTHR33480:SF1">
    <property type="entry name" value="TYR RECOMBINASE DOMAIN-CONTAINING PROTEIN"/>
    <property type="match status" value="1"/>
</dbReference>
<feature type="region of interest" description="Disordered" evidence="1">
    <location>
        <begin position="375"/>
        <end position="400"/>
    </location>
</feature>
<accession>A0A9P0D590</accession>
<name>A0A9P0D590_9CUCU</name>
<sequence length="625" mass="71466">MYLTISQHHAKMIAAQLRLLAKIFFQIQLVNPALKKIKDIFCPKQYNNLVKAIKLMAGFDGKKYTTPSVVHSACILIKKLGNFVKCLKIKENDDEGMKIVENFMFLLNTSQNSDMTKLATETRTRNQRIKSEILPTTAEINNLVSLLVKDIDECCQSLGETFNKSVWIHLSQLTLLYILVFNRKRPGDVERTEIVEYKTVTSVPEKDVKISAKEKIHASNFARFVARGKLNRSASILLSNKVRTAIDLLLKHRENANVNKDNKYLFADPSKKDSYYDAAIALRKYCETKGFPPGKFTANKLRKHLATSTATLPKETQTVISDFMEHGQEIHNNIYKHRDAFIDIIVMGQVLTDASGFTKKPLQFGPPCNNPLDVVTPEWIHDSDSSSNSDTFSTKKNRKRKVYSKARKNLSVILEENDDNSFLNKLVSNGDNNESLPSTSNSQSQPILNRNLIENNAKSPQWSSSSSYQLSDDERSSDCSERRHIPIQFSRAKNRTWTTPERTRTRDIFSDYLNKGEVPELKLIQERIVNVGSDTFSRSLIQIQGWLRAEIKRNARGKNGWTTPQKIKCREYFSDYYNKTKSSRYPPVKAMKEAISTVPEFKEKTVATLRSHLQHDFAYLDCIPK</sequence>
<dbReference type="GO" id="GO:0015074">
    <property type="term" value="P:DNA integration"/>
    <property type="evidence" value="ECO:0007669"/>
    <property type="project" value="InterPro"/>
</dbReference>
<dbReference type="GO" id="GO:0003677">
    <property type="term" value="F:DNA binding"/>
    <property type="evidence" value="ECO:0007669"/>
    <property type="project" value="InterPro"/>
</dbReference>